<dbReference type="AlphaFoldDB" id="W4K1Z5"/>
<evidence type="ECO:0000313" key="5">
    <source>
        <dbReference type="EMBL" id="ETW79812.1"/>
    </source>
</evidence>
<dbReference type="InParanoid" id="W4K1Z5"/>
<dbReference type="FunFam" id="3.30.420.40:FF:000028">
    <property type="entry name" value="heat shock 70 kDa protein-like"/>
    <property type="match status" value="1"/>
</dbReference>
<protein>
    <recommendedName>
        <fullName evidence="7">Heat shock protein 70</fullName>
    </recommendedName>
</protein>
<dbReference type="GO" id="GO:0005524">
    <property type="term" value="F:ATP binding"/>
    <property type="evidence" value="ECO:0007669"/>
    <property type="project" value="UniProtKB-KW"/>
</dbReference>
<dbReference type="GO" id="GO:0034663">
    <property type="term" value="C:endoplasmic reticulum chaperone complex"/>
    <property type="evidence" value="ECO:0007669"/>
    <property type="project" value="TreeGrafter"/>
</dbReference>
<evidence type="ECO:0000256" key="3">
    <source>
        <dbReference type="ARBA" id="ARBA00022840"/>
    </source>
</evidence>
<dbReference type="InterPro" id="IPR043129">
    <property type="entry name" value="ATPase_NBD"/>
</dbReference>
<dbReference type="Gene3D" id="3.90.640.10">
    <property type="entry name" value="Actin, Chain A, domain 4"/>
    <property type="match status" value="1"/>
</dbReference>
<keyword evidence="3" id="KW-0067">ATP-binding</keyword>
<dbReference type="PANTHER" id="PTHR45639">
    <property type="entry name" value="HSC70CB, ISOFORM G-RELATED"/>
    <property type="match status" value="1"/>
</dbReference>
<accession>W4K1Z5</accession>
<gene>
    <name evidence="5" type="ORF">HETIRDRAFT_410468</name>
</gene>
<dbReference type="Proteomes" id="UP000030671">
    <property type="component" value="Unassembled WGS sequence"/>
</dbReference>
<sequence length="281" mass="30574">ATRFPKDTFNSLKYLLGAPANADVVSYYTTIATPTLVASTRFTVGIPKPAGKTWEVEELVAHQLAYVKHLAEEAAGERVQDVVITVPPYFTQFERDALADAVEIAGLRLLTLINDGTAVAINYAMTRSFPEPERHIIYDAGASSTRATIVTFSTGSGDAKGNSAKDTTSVTVNGIGYDRVVGGTEIDRRLREILIADFSKRYGRDIRSDPKAMAKLWKEAGRVKAILSANSEAMATIESLAYDIDFKTKVSRAALEGMCSDIKHRFAQPIYDALDEAGLTL</sequence>
<proteinExistence type="inferred from homology"/>
<dbReference type="Gene3D" id="3.30.30.30">
    <property type="match status" value="1"/>
</dbReference>
<dbReference type="Pfam" id="PF00012">
    <property type="entry name" value="HSP70"/>
    <property type="match status" value="1"/>
</dbReference>
<dbReference type="HOGENOM" id="CLU_005965_5_0_1"/>
<dbReference type="GO" id="GO:0030968">
    <property type="term" value="P:endoplasmic reticulum unfolded protein response"/>
    <property type="evidence" value="ECO:0007669"/>
    <property type="project" value="TreeGrafter"/>
</dbReference>
<dbReference type="FunFam" id="3.90.640.10:FF:000004">
    <property type="entry name" value="Heat shock 70 kDa protein 4"/>
    <property type="match status" value="1"/>
</dbReference>
<evidence type="ECO:0000256" key="2">
    <source>
        <dbReference type="ARBA" id="ARBA00022741"/>
    </source>
</evidence>
<dbReference type="PANTHER" id="PTHR45639:SF3">
    <property type="entry name" value="HYPOXIA UP-REGULATED PROTEIN 1"/>
    <property type="match status" value="1"/>
</dbReference>
<dbReference type="EMBL" id="KI925460">
    <property type="protein sequence ID" value="ETW79812.1"/>
    <property type="molecule type" value="Genomic_DNA"/>
</dbReference>
<dbReference type="Gene3D" id="3.30.420.40">
    <property type="match status" value="2"/>
</dbReference>
<dbReference type="CDD" id="cd10230">
    <property type="entry name" value="ASKHA_NBD_HSP70_HYOU1"/>
    <property type="match status" value="1"/>
</dbReference>
<evidence type="ECO:0000256" key="4">
    <source>
        <dbReference type="ARBA" id="ARBA00023186"/>
    </source>
</evidence>
<evidence type="ECO:0000313" key="6">
    <source>
        <dbReference type="Proteomes" id="UP000030671"/>
    </source>
</evidence>
<dbReference type="OrthoDB" id="10262720at2759"/>
<comment type="similarity">
    <text evidence="1">Belongs to the heat shock protein 70 family.</text>
</comment>
<dbReference type="SUPFAM" id="SSF53067">
    <property type="entry name" value="Actin-like ATPase domain"/>
    <property type="match status" value="2"/>
</dbReference>
<keyword evidence="2" id="KW-0547">Nucleotide-binding</keyword>
<evidence type="ECO:0008006" key="7">
    <source>
        <dbReference type="Google" id="ProtNLM"/>
    </source>
</evidence>
<reference evidence="5 6" key="1">
    <citation type="journal article" date="2012" name="New Phytol.">
        <title>Insight into trade-off between wood decay and parasitism from the genome of a fungal forest pathogen.</title>
        <authorList>
            <person name="Olson A."/>
            <person name="Aerts A."/>
            <person name="Asiegbu F."/>
            <person name="Belbahri L."/>
            <person name="Bouzid O."/>
            <person name="Broberg A."/>
            <person name="Canback B."/>
            <person name="Coutinho P.M."/>
            <person name="Cullen D."/>
            <person name="Dalman K."/>
            <person name="Deflorio G."/>
            <person name="van Diepen L.T."/>
            <person name="Dunand C."/>
            <person name="Duplessis S."/>
            <person name="Durling M."/>
            <person name="Gonthier P."/>
            <person name="Grimwood J."/>
            <person name="Fossdal C.G."/>
            <person name="Hansson D."/>
            <person name="Henrissat B."/>
            <person name="Hietala A."/>
            <person name="Himmelstrand K."/>
            <person name="Hoffmeister D."/>
            <person name="Hogberg N."/>
            <person name="James T.Y."/>
            <person name="Karlsson M."/>
            <person name="Kohler A."/>
            <person name="Kues U."/>
            <person name="Lee Y.H."/>
            <person name="Lin Y.C."/>
            <person name="Lind M."/>
            <person name="Lindquist E."/>
            <person name="Lombard V."/>
            <person name="Lucas S."/>
            <person name="Lunden K."/>
            <person name="Morin E."/>
            <person name="Murat C."/>
            <person name="Park J."/>
            <person name="Raffaello T."/>
            <person name="Rouze P."/>
            <person name="Salamov A."/>
            <person name="Schmutz J."/>
            <person name="Solheim H."/>
            <person name="Stahlberg J."/>
            <person name="Velez H."/>
            <person name="de Vries R.P."/>
            <person name="Wiebenga A."/>
            <person name="Woodward S."/>
            <person name="Yakovlev I."/>
            <person name="Garbelotto M."/>
            <person name="Martin F."/>
            <person name="Grigoriev I.V."/>
            <person name="Stenlid J."/>
        </authorList>
    </citation>
    <scope>NUCLEOTIDE SEQUENCE [LARGE SCALE GENOMIC DNA]</scope>
    <source>
        <strain evidence="5 6">TC 32-1</strain>
    </source>
</reference>
<dbReference type="RefSeq" id="XP_009548357.1">
    <property type="nucleotide sequence ID" value="XM_009550062.1"/>
</dbReference>
<organism evidence="5 6">
    <name type="scientific">Heterobasidion irregulare (strain TC 32-1)</name>
    <dbReference type="NCBI Taxonomy" id="747525"/>
    <lineage>
        <taxon>Eukaryota</taxon>
        <taxon>Fungi</taxon>
        <taxon>Dikarya</taxon>
        <taxon>Basidiomycota</taxon>
        <taxon>Agaricomycotina</taxon>
        <taxon>Agaricomycetes</taxon>
        <taxon>Russulales</taxon>
        <taxon>Bondarzewiaceae</taxon>
        <taxon>Heterobasidion</taxon>
        <taxon>Heterobasidion annosum species complex</taxon>
    </lineage>
</organism>
<dbReference type="GO" id="GO:0140662">
    <property type="term" value="F:ATP-dependent protein folding chaperone"/>
    <property type="evidence" value="ECO:0007669"/>
    <property type="project" value="InterPro"/>
</dbReference>
<evidence type="ECO:0000256" key="1">
    <source>
        <dbReference type="ARBA" id="ARBA00007381"/>
    </source>
</evidence>
<feature type="non-terminal residue" evidence="5">
    <location>
        <position position="1"/>
    </location>
</feature>
<dbReference type="KEGG" id="hir:HETIRDRAFT_410468"/>
<name>W4K1Z5_HETIT</name>
<dbReference type="GeneID" id="20672870"/>
<feature type="non-terminal residue" evidence="5">
    <location>
        <position position="281"/>
    </location>
</feature>
<dbReference type="InterPro" id="IPR013126">
    <property type="entry name" value="Hsp_70_fam"/>
</dbReference>
<dbReference type="eggNOG" id="KOG0104">
    <property type="taxonomic scope" value="Eukaryota"/>
</dbReference>
<dbReference type="STRING" id="747525.W4K1Z5"/>
<keyword evidence="6" id="KW-1185">Reference proteome</keyword>
<keyword evidence="4" id="KW-0143">Chaperone</keyword>